<feature type="transmembrane region" description="Helical" evidence="1">
    <location>
        <begin position="47"/>
        <end position="65"/>
    </location>
</feature>
<dbReference type="OrthoDB" id="2434664at2759"/>
<sequence length="427" mass="48350">MDLPPLSPLVSFVCVIAVYLAFLFVLRLIENEGYWTLRFRLALYEPYCRALLFVAISTSFGWLLTTLPFEASFKHKLLFFYASTISISSFFYIRKLRRSLTFYHLRYLSWTGPSRTGIPGNLLALLGNPQDWRQLQLTFRINPTHPSDFQFSLLAPHGIHADPTDILKSLSAIRNPEALLVTPGARAGVYHPHHPNKPVSLLWGSFLGFSPRCSRAIISVPRRYLTEFPTTPHGFDARPICLAYGILGRNKGPSPKTLVCGLLDSPVAMREFEENSAFWPRPAKTLRGYYAKVFKETFGTLGKGSVCMATELALLIADAGDEVVRDWLEGRMEQQDLGLNWEVERLGASDEELERIYRGQYAAMLVGLSVHMVGRRKRPELLVFERLCEREGVEVPKWALGPEMRERREAELMDAGGNIEALVRAIV</sequence>
<proteinExistence type="predicted"/>
<gene>
    <name evidence="2" type="ORF">PCON_07470</name>
</gene>
<accession>U4L617</accession>
<evidence type="ECO:0000313" key="2">
    <source>
        <dbReference type="EMBL" id="CCX07881.1"/>
    </source>
</evidence>
<dbReference type="EMBL" id="HF935378">
    <property type="protein sequence ID" value="CCX07881.1"/>
    <property type="molecule type" value="Genomic_DNA"/>
</dbReference>
<dbReference type="OMA" id="FWPRPAK"/>
<name>U4L617_PYROM</name>
<dbReference type="AlphaFoldDB" id="U4L617"/>
<keyword evidence="1" id="KW-0812">Transmembrane</keyword>
<organism evidence="2 3">
    <name type="scientific">Pyronema omphalodes (strain CBS 100304)</name>
    <name type="common">Pyronema confluens</name>
    <dbReference type="NCBI Taxonomy" id="1076935"/>
    <lineage>
        <taxon>Eukaryota</taxon>
        <taxon>Fungi</taxon>
        <taxon>Dikarya</taxon>
        <taxon>Ascomycota</taxon>
        <taxon>Pezizomycotina</taxon>
        <taxon>Pezizomycetes</taxon>
        <taxon>Pezizales</taxon>
        <taxon>Pyronemataceae</taxon>
        <taxon>Pyronema</taxon>
    </lineage>
</organism>
<feature type="transmembrane region" description="Helical" evidence="1">
    <location>
        <begin position="6"/>
        <end position="26"/>
    </location>
</feature>
<keyword evidence="1" id="KW-1133">Transmembrane helix</keyword>
<protein>
    <submittedName>
        <fullName evidence="2">Uncharacterized protein</fullName>
    </submittedName>
</protein>
<evidence type="ECO:0000313" key="3">
    <source>
        <dbReference type="Proteomes" id="UP000018144"/>
    </source>
</evidence>
<evidence type="ECO:0000256" key="1">
    <source>
        <dbReference type="SAM" id="Phobius"/>
    </source>
</evidence>
<keyword evidence="3" id="KW-1185">Reference proteome</keyword>
<keyword evidence="1" id="KW-0472">Membrane</keyword>
<dbReference type="eggNOG" id="ENOG502SIWT">
    <property type="taxonomic scope" value="Eukaryota"/>
</dbReference>
<dbReference type="Proteomes" id="UP000018144">
    <property type="component" value="Unassembled WGS sequence"/>
</dbReference>
<reference evidence="2 3" key="1">
    <citation type="journal article" date="2013" name="PLoS Genet.">
        <title>The genome and development-dependent transcriptomes of Pyronema confluens: a window into fungal evolution.</title>
        <authorList>
            <person name="Traeger S."/>
            <person name="Altegoer F."/>
            <person name="Freitag M."/>
            <person name="Gabaldon T."/>
            <person name="Kempken F."/>
            <person name="Kumar A."/>
            <person name="Marcet-Houben M."/>
            <person name="Poggeler S."/>
            <person name="Stajich J.E."/>
            <person name="Nowrousian M."/>
        </authorList>
    </citation>
    <scope>NUCLEOTIDE SEQUENCE [LARGE SCALE GENOMIC DNA]</scope>
    <source>
        <strain evidence="3">CBS 100304</strain>
        <tissue evidence="2">Vegetative mycelium</tissue>
    </source>
</reference>